<evidence type="ECO:0000313" key="7">
    <source>
        <dbReference type="EMBL" id="TDO27015.1"/>
    </source>
</evidence>
<feature type="transmembrane region" description="Helical" evidence="6">
    <location>
        <begin position="311"/>
        <end position="331"/>
    </location>
</feature>
<proteinExistence type="predicted"/>
<evidence type="ECO:0000256" key="2">
    <source>
        <dbReference type="ARBA" id="ARBA00022475"/>
    </source>
</evidence>
<evidence type="ECO:0000256" key="4">
    <source>
        <dbReference type="ARBA" id="ARBA00022989"/>
    </source>
</evidence>
<keyword evidence="3 6" id="KW-0812">Transmembrane</keyword>
<comment type="subcellular location">
    <subcellularLocation>
        <location evidence="1">Cell membrane</location>
        <topology evidence="1">Multi-pass membrane protein</topology>
    </subcellularLocation>
</comment>
<feature type="transmembrane region" description="Helical" evidence="6">
    <location>
        <begin position="12"/>
        <end position="33"/>
    </location>
</feature>
<evidence type="ECO:0000256" key="3">
    <source>
        <dbReference type="ARBA" id="ARBA00022692"/>
    </source>
</evidence>
<keyword evidence="5 6" id="KW-0472">Membrane</keyword>
<keyword evidence="2" id="KW-1003">Cell membrane</keyword>
<keyword evidence="4 6" id="KW-1133">Transmembrane helix</keyword>
<reference evidence="7 8" key="1">
    <citation type="submission" date="2019-03" db="EMBL/GenBank/DDBJ databases">
        <title>Genomic Encyclopedia of Archaeal and Bacterial Type Strains, Phase II (KMG-II): from individual species to whole genera.</title>
        <authorList>
            <person name="Goeker M."/>
        </authorList>
    </citation>
    <scope>NUCLEOTIDE SEQUENCE [LARGE SCALE GENOMIC DNA]</scope>
    <source>
        <strain evidence="7 8">DSM 28323</strain>
    </source>
</reference>
<dbReference type="PANTHER" id="PTHR33529">
    <property type="entry name" value="SLR0882 PROTEIN-RELATED"/>
    <property type="match status" value="1"/>
</dbReference>
<dbReference type="PANTHER" id="PTHR33529:SF8">
    <property type="entry name" value="PERMEASE, YJGP_YJGQ FAMILY"/>
    <property type="match status" value="1"/>
</dbReference>
<feature type="transmembrane region" description="Helical" evidence="6">
    <location>
        <begin position="279"/>
        <end position="299"/>
    </location>
</feature>
<comment type="caution">
    <text evidence="7">The sequence shown here is derived from an EMBL/GenBank/DDBJ whole genome shotgun (WGS) entry which is preliminary data.</text>
</comment>
<dbReference type="Proteomes" id="UP000295741">
    <property type="component" value="Unassembled WGS sequence"/>
</dbReference>
<feature type="transmembrane region" description="Helical" evidence="6">
    <location>
        <begin position="100"/>
        <end position="118"/>
    </location>
</feature>
<keyword evidence="8" id="KW-1185">Reference proteome</keyword>
<feature type="transmembrane region" description="Helical" evidence="6">
    <location>
        <begin position="337"/>
        <end position="358"/>
    </location>
</feature>
<feature type="transmembrane region" description="Helical" evidence="6">
    <location>
        <begin position="53"/>
        <end position="79"/>
    </location>
</feature>
<protein>
    <submittedName>
        <fullName evidence="7">Lipopolysaccharide export system permease protein</fullName>
    </submittedName>
</protein>
<evidence type="ECO:0000313" key="8">
    <source>
        <dbReference type="Proteomes" id="UP000295741"/>
    </source>
</evidence>
<accession>A0A4R6IYR4</accession>
<name>A0A4R6IYR4_9BACT</name>
<evidence type="ECO:0000256" key="1">
    <source>
        <dbReference type="ARBA" id="ARBA00004651"/>
    </source>
</evidence>
<dbReference type="RefSeq" id="WP_133474886.1">
    <property type="nucleotide sequence ID" value="NZ_SNWP01000011.1"/>
</dbReference>
<dbReference type="OrthoDB" id="9807977at2"/>
<evidence type="ECO:0000256" key="5">
    <source>
        <dbReference type="ARBA" id="ARBA00023136"/>
    </source>
</evidence>
<sequence length="363" mass="41657">MKKIDWYILKKFLTTFFFSIFLFAVIAIVVDVSEKTDDFVRSGLSLQRIITDYYYGFVPHIIALLLPLFVFIAVIFFTSKMAGRSEIIAILASGTSYRRWLRPYWVGGMMLAIILWFANQYVVPRANQIRGSFEATYIDKNNSYNALISTSSYIYLRVDSFTYAGIYAYDTMTKRGGPYFSFTLKNDKVVANLRADQIVWDTAVKKWKLESLLERKISDKGEEVSMTPEKRMDFNFKPLDLGRDKYTKDKLTTPELDRFIELEELRGSEGLNDLKVERYRRDATCITVLLLTLIGAIIAGRKVRGGSGVHLAVGFVIAALFILTDRFSTIFSTKGDLPPLVAAWIPNFIFIFVVIYLYRKAPK</sequence>
<dbReference type="InterPro" id="IPR005495">
    <property type="entry name" value="LptG/LptF_permease"/>
</dbReference>
<evidence type="ECO:0000256" key="6">
    <source>
        <dbReference type="SAM" id="Phobius"/>
    </source>
</evidence>
<gene>
    <name evidence="7" type="ORF">BC659_2331</name>
</gene>
<organism evidence="7 8">
    <name type="scientific">Sediminibacterium goheungense</name>
    <dbReference type="NCBI Taxonomy" id="1086393"/>
    <lineage>
        <taxon>Bacteria</taxon>
        <taxon>Pseudomonadati</taxon>
        <taxon>Bacteroidota</taxon>
        <taxon>Chitinophagia</taxon>
        <taxon>Chitinophagales</taxon>
        <taxon>Chitinophagaceae</taxon>
        <taxon>Sediminibacterium</taxon>
    </lineage>
</organism>
<dbReference type="GO" id="GO:0015920">
    <property type="term" value="P:lipopolysaccharide transport"/>
    <property type="evidence" value="ECO:0007669"/>
    <property type="project" value="TreeGrafter"/>
</dbReference>
<dbReference type="GO" id="GO:0043190">
    <property type="term" value="C:ATP-binding cassette (ABC) transporter complex"/>
    <property type="evidence" value="ECO:0007669"/>
    <property type="project" value="TreeGrafter"/>
</dbReference>
<dbReference type="EMBL" id="SNWP01000011">
    <property type="protein sequence ID" value="TDO27015.1"/>
    <property type="molecule type" value="Genomic_DNA"/>
</dbReference>
<dbReference type="AlphaFoldDB" id="A0A4R6IYR4"/>
<dbReference type="Pfam" id="PF03739">
    <property type="entry name" value="LptF_LptG"/>
    <property type="match status" value="1"/>
</dbReference>